<feature type="domain" description="FAT" evidence="3">
    <location>
        <begin position="223"/>
        <end position="555"/>
    </location>
</feature>
<dbReference type="SUPFAM" id="SSF48371">
    <property type="entry name" value="ARM repeat"/>
    <property type="match status" value="1"/>
</dbReference>
<dbReference type="InterPro" id="IPR016024">
    <property type="entry name" value="ARM-type_fold"/>
</dbReference>
<evidence type="ECO:0000313" key="5">
    <source>
        <dbReference type="EMBL" id="EGW13096.1"/>
    </source>
</evidence>
<sequence length="1704" mass="190850">MTWALEVAVLMKKSETYAPLFSLPSFHKFSKGLLANSIIRSLAAHTLNPDQDVSQWTTADNDEGHGSNQLRLVLLLQYLENLEKLMYNAYEGCANALTSPPKVIRTFFYTNRQTCQDWLTRIRLSIMRVGLLAGQPAVTVRHGFDLLTEMKTNSLSQGNELEVTIMMVVEALCELHCPEAIQGIAVWSSSAVGKNLLWINSVAQQAEGRFEKASVEYQEHLCAMTGVDCCISSFDKAVLTLANAGRNSASPKHSLNDMKKLLPNMLSPDPRELQKSIEVQLLRSSVFLATALNHVEQDQKWQSLTENVVKYLKQTSRIAIGPLRLSTLTVSQSLPVLSTLQLYCSSALENTVSNRLSTEDCLIPLFSDALRSCKQHDVRPWMQALRYTMYQNQLLEKIKGQSTHAMEMLSSCAISFCKSAKAEYAVAKSILTLAKWVQAEWKEISGQLRQILLDEDDPRLHLSHRAEQSTDDVIVMATLRLLRLLVKHAGELRQYLEHGLETTPTAPWRGIIPQLFSRLNHPEVYVRQSICNLLCRVAQDSPHLILYPAIVGTISLSSESQASVHCLCLPYPVCVCISLLHPTVGNKFSSAIPTLLGNIQGEELLVSECEGSPPASQDSNKDEPKSGLNEDQAMMQDCYSKIVDKLSSANPTMVLQVQMLVAELRRVTVLWDELWLGVLLQQHMYVLRRIQQLEDEVKRVQNNNTLRKEEKIAIMREKHTALMKPIVFALEHVRSITAAPAETPHEKWFQDNYGDAIDNALEKLKTPSNPAKPGSSWIPFKEVLHIMRRGRETLLTLLEAFVYDPLVDWTAGGEAGFAGAVYGGGGQQAESKQSKREMEREITRSLFSSRVAEIKVNWFKNRDEMLVVLPKLDNSLDEYLSLQEQLTDVEKLQGKLLEEIEFLEGAEGVDHPSRPPSYVPATAFLQNAGQAHLISQCEQLEGEVGALLQQRRSVLRGCLEQLHHYATVALQYPKAIFQKHRIEQWKAWMEELICNTTVERCQELYRKRNLMMEGAASSAGEQLVDLTSRDGAWFLEELCSMSGNVTCLVQLLKQCHLVPQDLDIPNPVEASEAVHLANGVYTSLQLNKMEIPVAWRKIDIIREARSTQVNFFDDDNHRQVLEEIFFLKRLQTIKEFFRLCGTFSKTLSGSSSLEDQNTVNGPVQIVNVKTLFRNSCFSEDQMAKPIKAFTADFVRQLLIGLPNQALGLTLCSFISALGVDIIAQVEAKDFGAESKVSVDDLCKKAVEHNIQVGKFSQLVMNRATVLASSYDTAWKKHDLVRRLETSISSCKTSLQRVQLHIAMFQWQHEDLLINRPQAMSVTPPRSAILTSMKKKLHALSQIETSIGTVQEKLAALEASIEQRLKWAGGANPALAPVLQDFEATIAERRNLVLKESQRANQDTTLEHPIGSSEWLLSAHKQLTQDMSTQRAVQTEKEQQIETVCETIQSLVDSVKTVLTGHNRQLGDVKHLLKAMAKDEEAALADAEDIPYESSVRQFLAEYKSWQDNIQTVLFTLVQAMGQVRSQEHVEMLQEITPTLKELKTQSQSIYNNLVSFASPLVTDAANECSSPTSSATYQPSFAAAVRSNTGQKTQPDVMSQNAKKLIQKNLATSADTPPSTIPGTGKSIACSPKKAVRDPKTGKAVQERNSYAVSVWKRVKAKLEGRDVDPNRRMSVAEQVDYVIKEATNLDNLAQLYEGWTAWV</sequence>
<dbReference type="InterPro" id="IPR003152">
    <property type="entry name" value="FATC_dom"/>
</dbReference>
<dbReference type="PANTHER" id="PTHR11139:SF71">
    <property type="entry name" value="SERINE_THREONINE-PROTEIN KINASE SMG1"/>
    <property type="match status" value="1"/>
</dbReference>
<name>G3IKE4_CRIGR</name>
<dbReference type="GO" id="GO:0005634">
    <property type="term" value="C:nucleus"/>
    <property type="evidence" value="ECO:0007669"/>
    <property type="project" value="TreeGrafter"/>
</dbReference>
<dbReference type="InterPro" id="IPR050517">
    <property type="entry name" value="DDR_Repair_Kinase"/>
</dbReference>
<keyword evidence="1" id="KW-0175">Coiled coil</keyword>
<dbReference type="STRING" id="10029.G3IKE4"/>
<accession>G3IKE4</accession>
<gene>
    <name evidence="5" type="ORF">I79_024345</name>
</gene>
<evidence type="ECO:0000256" key="2">
    <source>
        <dbReference type="SAM" id="MobiDB-lite"/>
    </source>
</evidence>
<dbReference type="GO" id="GO:0004674">
    <property type="term" value="F:protein serine/threonine kinase activity"/>
    <property type="evidence" value="ECO:0007669"/>
    <property type="project" value="InterPro"/>
</dbReference>
<protein>
    <submittedName>
        <fullName evidence="5">Serine/threonine-protein kinase SMG1</fullName>
    </submittedName>
</protein>
<evidence type="ECO:0000259" key="4">
    <source>
        <dbReference type="PROSITE" id="PS51190"/>
    </source>
</evidence>
<evidence type="ECO:0000256" key="1">
    <source>
        <dbReference type="SAM" id="Coils"/>
    </source>
</evidence>
<dbReference type="Pfam" id="PF02260">
    <property type="entry name" value="FATC"/>
    <property type="match status" value="1"/>
</dbReference>
<dbReference type="PANTHER" id="PTHR11139">
    <property type="entry name" value="ATAXIA TELANGIECTASIA MUTATED ATM -RELATED"/>
    <property type="match status" value="1"/>
</dbReference>
<dbReference type="InterPro" id="IPR014009">
    <property type="entry name" value="PIK_FAT"/>
</dbReference>
<dbReference type="InParanoid" id="G3IKE4"/>
<dbReference type="FunCoup" id="G3IKE4">
    <property type="interactions" value="3415"/>
</dbReference>
<dbReference type="EMBL" id="JH003594">
    <property type="protein sequence ID" value="EGW13096.1"/>
    <property type="molecule type" value="Genomic_DNA"/>
</dbReference>
<organism evidence="5 6">
    <name type="scientific">Cricetulus griseus</name>
    <name type="common">Chinese hamster</name>
    <name type="synonym">Cricetulus barabensis griseus</name>
    <dbReference type="NCBI Taxonomy" id="10029"/>
    <lineage>
        <taxon>Eukaryota</taxon>
        <taxon>Metazoa</taxon>
        <taxon>Chordata</taxon>
        <taxon>Craniata</taxon>
        <taxon>Vertebrata</taxon>
        <taxon>Euteleostomi</taxon>
        <taxon>Mammalia</taxon>
        <taxon>Eutheria</taxon>
        <taxon>Euarchontoglires</taxon>
        <taxon>Glires</taxon>
        <taxon>Rodentia</taxon>
        <taxon>Myomorpha</taxon>
        <taxon>Muroidea</taxon>
        <taxon>Cricetidae</taxon>
        <taxon>Cricetinae</taxon>
        <taxon>Cricetulus</taxon>
    </lineage>
</organism>
<dbReference type="GO" id="GO:0000184">
    <property type="term" value="P:nuclear-transcribed mRNA catabolic process, nonsense-mediated decay"/>
    <property type="evidence" value="ECO:0007669"/>
    <property type="project" value="InterPro"/>
</dbReference>
<proteinExistence type="predicted"/>
<feature type="domain" description="FATC" evidence="4">
    <location>
        <begin position="1672"/>
        <end position="1704"/>
    </location>
</feature>
<keyword evidence="5" id="KW-0418">Kinase</keyword>
<feature type="region of interest" description="Disordered" evidence="2">
    <location>
        <begin position="1611"/>
        <end position="1634"/>
    </location>
</feature>
<dbReference type="GlyGen" id="G3IKE4">
    <property type="glycosylation" value="1 site"/>
</dbReference>
<evidence type="ECO:0000259" key="3">
    <source>
        <dbReference type="PROSITE" id="PS51189"/>
    </source>
</evidence>
<reference evidence="6" key="1">
    <citation type="journal article" date="2011" name="Nat. Biotechnol.">
        <title>The genomic sequence of the Chinese hamster ovary (CHO)-K1 cell line.</title>
        <authorList>
            <person name="Xu X."/>
            <person name="Nagarajan H."/>
            <person name="Lewis N.E."/>
            <person name="Pan S."/>
            <person name="Cai Z."/>
            <person name="Liu X."/>
            <person name="Chen W."/>
            <person name="Xie M."/>
            <person name="Wang W."/>
            <person name="Hammond S."/>
            <person name="Andersen M.R."/>
            <person name="Neff N."/>
            <person name="Passarelli B."/>
            <person name="Koh W."/>
            <person name="Fan H.C."/>
            <person name="Wang J."/>
            <person name="Gui Y."/>
            <person name="Lee K.H."/>
            <person name="Betenbaugh M.J."/>
            <person name="Quake S.R."/>
            <person name="Famili I."/>
            <person name="Palsson B.O."/>
            <person name="Wang J."/>
        </authorList>
    </citation>
    <scope>NUCLEOTIDE SEQUENCE [LARGE SCALE GENOMIC DNA]</scope>
    <source>
        <strain evidence="6">CHO K1 cell line</strain>
    </source>
</reference>
<dbReference type="PROSITE" id="PS51190">
    <property type="entry name" value="FATC"/>
    <property type="match status" value="1"/>
</dbReference>
<feature type="coiled-coil region" evidence="1">
    <location>
        <begin position="683"/>
        <end position="710"/>
    </location>
</feature>
<feature type="compositionally biased region" description="Polar residues" evidence="2">
    <location>
        <begin position="1611"/>
        <end position="1622"/>
    </location>
</feature>
<dbReference type="Pfam" id="PF15785">
    <property type="entry name" value="SMG1"/>
    <property type="match status" value="1"/>
</dbReference>
<dbReference type="InterPro" id="IPR031559">
    <property type="entry name" value="SMG1"/>
</dbReference>
<dbReference type="Proteomes" id="UP000001075">
    <property type="component" value="Unassembled WGS sequence"/>
</dbReference>
<dbReference type="eggNOG" id="KOG0891">
    <property type="taxonomic scope" value="Eukaryota"/>
</dbReference>
<dbReference type="SMART" id="SM01343">
    <property type="entry name" value="FATC"/>
    <property type="match status" value="1"/>
</dbReference>
<evidence type="ECO:0000313" key="6">
    <source>
        <dbReference type="Proteomes" id="UP000001075"/>
    </source>
</evidence>
<keyword evidence="5" id="KW-0808">Transferase</keyword>
<feature type="region of interest" description="Disordered" evidence="2">
    <location>
        <begin position="609"/>
        <end position="628"/>
    </location>
</feature>
<dbReference type="SMART" id="SM01345">
    <property type="entry name" value="Rapamycin_bind"/>
    <property type="match status" value="1"/>
</dbReference>
<dbReference type="PROSITE" id="PS51189">
    <property type="entry name" value="FAT"/>
    <property type="match status" value="1"/>
</dbReference>